<dbReference type="EMBL" id="JBHSLI010000002">
    <property type="protein sequence ID" value="MFC5292514.1"/>
    <property type="molecule type" value="Genomic_DNA"/>
</dbReference>
<dbReference type="RefSeq" id="WP_158445821.1">
    <property type="nucleotide sequence ID" value="NZ_JAOAOS010000002.1"/>
</dbReference>
<gene>
    <name evidence="1" type="ORF">ACFPK2_05855</name>
</gene>
<reference evidence="2" key="1">
    <citation type="journal article" date="2019" name="Int. J. Syst. Evol. Microbiol.">
        <title>The Global Catalogue of Microorganisms (GCM) 10K type strain sequencing project: providing services to taxonomists for standard genome sequencing and annotation.</title>
        <authorList>
            <consortium name="The Broad Institute Genomics Platform"/>
            <consortium name="The Broad Institute Genome Sequencing Center for Infectious Disease"/>
            <person name="Wu L."/>
            <person name="Ma J."/>
        </authorList>
    </citation>
    <scope>NUCLEOTIDE SEQUENCE [LARGE SCALE GENOMIC DNA]</scope>
    <source>
        <strain evidence="2">CGMCC 1.15643</strain>
    </source>
</reference>
<protein>
    <submittedName>
        <fullName evidence="1">Acetoacetate decarboxylase family protein</fullName>
    </submittedName>
</protein>
<dbReference type="SUPFAM" id="SSF160104">
    <property type="entry name" value="Acetoacetate decarboxylase-like"/>
    <property type="match status" value="1"/>
</dbReference>
<dbReference type="InterPro" id="IPR023375">
    <property type="entry name" value="ADC_dom_sf"/>
</dbReference>
<evidence type="ECO:0000313" key="2">
    <source>
        <dbReference type="Proteomes" id="UP001595976"/>
    </source>
</evidence>
<keyword evidence="2" id="KW-1185">Reference proteome</keyword>
<proteinExistence type="predicted"/>
<accession>A0ABW0F2S0</accession>
<organism evidence="1 2">
    <name type="scientific">Bosea minatitlanensis</name>
    <dbReference type="NCBI Taxonomy" id="128782"/>
    <lineage>
        <taxon>Bacteria</taxon>
        <taxon>Pseudomonadati</taxon>
        <taxon>Pseudomonadota</taxon>
        <taxon>Alphaproteobacteria</taxon>
        <taxon>Hyphomicrobiales</taxon>
        <taxon>Boseaceae</taxon>
        <taxon>Bosea</taxon>
    </lineage>
</organism>
<comment type="caution">
    <text evidence="1">The sequence shown here is derived from an EMBL/GenBank/DDBJ whole genome shotgun (WGS) entry which is preliminary data.</text>
</comment>
<name>A0ABW0F2S0_9HYPH</name>
<evidence type="ECO:0000313" key="1">
    <source>
        <dbReference type="EMBL" id="MFC5292514.1"/>
    </source>
</evidence>
<dbReference type="Pfam" id="PF06314">
    <property type="entry name" value="ADC"/>
    <property type="match status" value="1"/>
</dbReference>
<sequence length="248" mass="27317">MTRFDRPFTVPDRTPLFKALPRHYVGYRKLSVFCEASPEGIRKALPADLDYVSNQIEVFVMDCPEVHDMDNRAMGPRAYLEGGVVVQAAFGGVTGGHVLYEYVTTDDSMAGGREVWGYPKKLGAVTYDEAADGSITASVSRLGHSLIKLNYRPGETFFEKPSLHPRLQVKRIPRADGEGFDVDQIILNELTGAKVFSHSRGAGSVLLGGRNEMDPLMELGVTRVIGAEHVVAEFNLGYGRVFHDKLKA</sequence>
<dbReference type="Proteomes" id="UP001595976">
    <property type="component" value="Unassembled WGS sequence"/>
</dbReference>
<dbReference type="Gene3D" id="2.40.400.10">
    <property type="entry name" value="Acetoacetate decarboxylase-like"/>
    <property type="match status" value="1"/>
</dbReference>
<dbReference type="InterPro" id="IPR010451">
    <property type="entry name" value="Acetoacetate_decarboxylase"/>
</dbReference>